<proteinExistence type="inferred from homology"/>
<organism evidence="8 9">
    <name type="scientific">Paraflavitalea soli</name>
    <dbReference type="NCBI Taxonomy" id="2315862"/>
    <lineage>
        <taxon>Bacteria</taxon>
        <taxon>Pseudomonadati</taxon>
        <taxon>Bacteroidota</taxon>
        <taxon>Chitinophagia</taxon>
        <taxon>Chitinophagales</taxon>
        <taxon>Chitinophagaceae</taxon>
        <taxon>Paraflavitalea</taxon>
    </lineage>
</organism>
<dbReference type="Gene3D" id="3.40.640.10">
    <property type="entry name" value="Type I PLP-dependent aspartate aminotransferase-like (Major domain)"/>
    <property type="match status" value="1"/>
</dbReference>
<comment type="similarity">
    <text evidence="1">In the C-terminal section; belongs to the class-I pyridoxal-phosphate-dependent aminotransferase family.</text>
</comment>
<dbReference type="InterPro" id="IPR015421">
    <property type="entry name" value="PyrdxlP-dep_Trfase_major"/>
</dbReference>
<dbReference type="InterPro" id="IPR015424">
    <property type="entry name" value="PyrdxlP-dep_Trfase"/>
</dbReference>
<dbReference type="Pfam" id="PF00392">
    <property type="entry name" value="GntR"/>
    <property type="match status" value="1"/>
</dbReference>
<dbReference type="PANTHER" id="PTHR46577">
    <property type="entry name" value="HTH-TYPE TRANSCRIPTIONAL REGULATORY PROTEIN GABR"/>
    <property type="match status" value="1"/>
</dbReference>
<dbReference type="PANTHER" id="PTHR46577:SF1">
    <property type="entry name" value="HTH-TYPE TRANSCRIPTIONAL REGULATORY PROTEIN GABR"/>
    <property type="match status" value="1"/>
</dbReference>
<dbReference type="GO" id="GO:0008483">
    <property type="term" value="F:transaminase activity"/>
    <property type="evidence" value="ECO:0007669"/>
    <property type="project" value="UniProtKB-KW"/>
</dbReference>
<dbReference type="SUPFAM" id="SSF53383">
    <property type="entry name" value="PLP-dependent transferases"/>
    <property type="match status" value="1"/>
</dbReference>
<accession>A0A3B7MTF8</accession>
<dbReference type="InterPro" id="IPR051446">
    <property type="entry name" value="HTH_trans_reg/aminotransferase"/>
</dbReference>
<reference evidence="8 9" key="1">
    <citation type="submission" date="2018-09" db="EMBL/GenBank/DDBJ databases">
        <title>Genome sequencing of strain 6GH32-13.</title>
        <authorList>
            <person name="Weon H.-Y."/>
            <person name="Heo J."/>
            <person name="Kwon S.-W."/>
        </authorList>
    </citation>
    <scope>NUCLEOTIDE SEQUENCE [LARGE SCALE GENOMIC DNA]</scope>
    <source>
        <strain evidence="8 9">5GH32-13</strain>
    </source>
</reference>
<dbReference type="Pfam" id="PF00155">
    <property type="entry name" value="Aminotran_1_2"/>
    <property type="match status" value="1"/>
</dbReference>
<dbReference type="Gene3D" id="1.10.10.10">
    <property type="entry name" value="Winged helix-like DNA-binding domain superfamily/Winged helix DNA-binding domain"/>
    <property type="match status" value="1"/>
</dbReference>
<dbReference type="CDD" id="cd07377">
    <property type="entry name" value="WHTH_GntR"/>
    <property type="match status" value="1"/>
</dbReference>
<keyword evidence="3" id="KW-0805">Transcription regulation</keyword>
<keyword evidence="4" id="KW-0238">DNA-binding</keyword>
<dbReference type="KEGG" id="pseg:D3H65_21110"/>
<keyword evidence="9" id="KW-1185">Reference proteome</keyword>
<evidence type="ECO:0000313" key="8">
    <source>
        <dbReference type="EMBL" id="AXY76340.1"/>
    </source>
</evidence>
<dbReference type="EMBL" id="CP032157">
    <property type="protein sequence ID" value="AXY76340.1"/>
    <property type="molecule type" value="Genomic_DNA"/>
</dbReference>
<dbReference type="RefSeq" id="WP_119052217.1">
    <property type="nucleotide sequence ID" value="NZ_CP032157.1"/>
</dbReference>
<dbReference type="SMART" id="SM00345">
    <property type="entry name" value="HTH_GNTR"/>
    <property type="match status" value="1"/>
</dbReference>
<evidence type="ECO:0000256" key="3">
    <source>
        <dbReference type="ARBA" id="ARBA00023015"/>
    </source>
</evidence>
<dbReference type="GO" id="GO:0030170">
    <property type="term" value="F:pyridoxal phosphate binding"/>
    <property type="evidence" value="ECO:0007669"/>
    <property type="project" value="InterPro"/>
</dbReference>
<evidence type="ECO:0000256" key="5">
    <source>
        <dbReference type="ARBA" id="ARBA00023163"/>
    </source>
</evidence>
<dbReference type="InterPro" id="IPR036388">
    <property type="entry name" value="WH-like_DNA-bd_sf"/>
</dbReference>
<keyword evidence="8" id="KW-0808">Transferase</keyword>
<dbReference type="PRINTS" id="PR00035">
    <property type="entry name" value="HTHGNTR"/>
</dbReference>
<evidence type="ECO:0000256" key="4">
    <source>
        <dbReference type="ARBA" id="ARBA00023125"/>
    </source>
</evidence>
<dbReference type="GO" id="GO:0003677">
    <property type="term" value="F:DNA binding"/>
    <property type="evidence" value="ECO:0007669"/>
    <property type="project" value="UniProtKB-KW"/>
</dbReference>
<evidence type="ECO:0000256" key="1">
    <source>
        <dbReference type="ARBA" id="ARBA00005384"/>
    </source>
</evidence>
<keyword evidence="2" id="KW-0663">Pyridoxal phosphate</keyword>
<dbReference type="InterPro" id="IPR036390">
    <property type="entry name" value="WH_DNA-bd_sf"/>
</dbReference>
<evidence type="ECO:0000256" key="6">
    <source>
        <dbReference type="SAM" id="MobiDB-lite"/>
    </source>
</evidence>
<sequence>MAKESPEIILAGIKLSRQLATPLYLQLYEQLRAMILAGRLRPGDRLPPGRNLAKELGVARVIVSQAYEQLVMEGYVTGKTGAGTFVAEKLPDHLLNATRNGQVPSKATAPPVKPLAARPAENAQTGSRIEAVPFQVGMPALDQFPYKLWQQSGNQVLKNFKQAHLGYEDTLGCWNLRKAIAAYLRIARAVTCEAEQVIVVTGSQQGLNLVVECLLNKGDKVWMEDPGYHGARIAFTNAGVIPCPIPIEADGLNVAHGVQHFPDAKLAYVTPSHQFPMGCTLSHGKREQLLDWARQQQSWILEDDYDSEFRYEGRPLPSLQGMDTGGRVIYSGTFSKVLFPGLRLAYIVLPTVQMVNEFKRVKDNQDRQSPVMEQLILCDFMEGGYFLRHIRKMRLLYAERQQQLLHLLQTHLKDQLRVSVAPSGMHVLCWLPEDIDMTKFKEAIQKERLAIAFVSYFTIQYKLSPAIMLGFTAYTKYKMKVGVEKLVLCLREACP</sequence>
<dbReference type="InterPro" id="IPR004839">
    <property type="entry name" value="Aminotransferase_I/II_large"/>
</dbReference>
<name>A0A3B7MTF8_9BACT</name>
<dbReference type="OrthoDB" id="594134at2"/>
<dbReference type="Proteomes" id="UP000263900">
    <property type="component" value="Chromosome"/>
</dbReference>
<dbReference type="GO" id="GO:0003700">
    <property type="term" value="F:DNA-binding transcription factor activity"/>
    <property type="evidence" value="ECO:0007669"/>
    <property type="project" value="InterPro"/>
</dbReference>
<feature type="region of interest" description="Disordered" evidence="6">
    <location>
        <begin position="100"/>
        <end position="120"/>
    </location>
</feature>
<gene>
    <name evidence="8" type="ORF">D3H65_21110</name>
</gene>
<dbReference type="CDD" id="cd00609">
    <property type="entry name" value="AAT_like"/>
    <property type="match status" value="1"/>
</dbReference>
<keyword evidence="5" id="KW-0804">Transcription</keyword>
<dbReference type="InterPro" id="IPR000524">
    <property type="entry name" value="Tscrpt_reg_HTH_GntR"/>
</dbReference>
<protein>
    <submittedName>
        <fullName evidence="8">PLP-dependent aminotransferase family protein</fullName>
    </submittedName>
</protein>
<dbReference type="AlphaFoldDB" id="A0A3B7MTF8"/>
<dbReference type="SUPFAM" id="SSF46785">
    <property type="entry name" value="Winged helix' DNA-binding domain"/>
    <property type="match status" value="1"/>
</dbReference>
<dbReference type="PROSITE" id="PS50949">
    <property type="entry name" value="HTH_GNTR"/>
    <property type="match status" value="1"/>
</dbReference>
<evidence type="ECO:0000313" key="9">
    <source>
        <dbReference type="Proteomes" id="UP000263900"/>
    </source>
</evidence>
<evidence type="ECO:0000256" key="2">
    <source>
        <dbReference type="ARBA" id="ARBA00022898"/>
    </source>
</evidence>
<evidence type="ECO:0000259" key="7">
    <source>
        <dbReference type="PROSITE" id="PS50949"/>
    </source>
</evidence>
<feature type="domain" description="HTH gntR-type" evidence="7">
    <location>
        <begin position="21"/>
        <end position="89"/>
    </location>
</feature>
<keyword evidence="8" id="KW-0032">Aminotransferase</keyword>